<name>A0A8S5U7E7_9CAUD</name>
<dbReference type="EMBL" id="BK016028">
    <property type="protein sequence ID" value="DAF90409.1"/>
    <property type="molecule type" value="Genomic_DNA"/>
</dbReference>
<accession>A0A8S5U7E7</accession>
<organism evidence="2">
    <name type="scientific">Myoviridae sp. ctsNY46</name>
    <dbReference type="NCBI Taxonomy" id="2825192"/>
    <lineage>
        <taxon>Viruses</taxon>
        <taxon>Duplodnaviria</taxon>
        <taxon>Heunggongvirae</taxon>
        <taxon>Uroviricota</taxon>
        <taxon>Caudoviricetes</taxon>
    </lineage>
</organism>
<evidence type="ECO:0000313" key="2">
    <source>
        <dbReference type="EMBL" id="DAF90409.1"/>
    </source>
</evidence>
<reference evidence="2" key="1">
    <citation type="journal article" date="2021" name="Proc. Natl. Acad. Sci. U.S.A.">
        <title>A Catalog of Tens of Thousands of Viruses from Human Metagenomes Reveals Hidden Associations with Chronic Diseases.</title>
        <authorList>
            <person name="Tisza M.J."/>
            <person name="Buck C.B."/>
        </authorList>
    </citation>
    <scope>NUCLEOTIDE SEQUENCE</scope>
    <source>
        <strain evidence="2">CtsNY46</strain>
    </source>
</reference>
<evidence type="ECO:0000256" key="1">
    <source>
        <dbReference type="SAM" id="Coils"/>
    </source>
</evidence>
<protein>
    <submittedName>
        <fullName evidence="2">Uncharacterized protein</fullName>
    </submittedName>
</protein>
<proteinExistence type="predicted"/>
<keyword evidence="1" id="KW-0175">Coiled coil</keyword>
<feature type="coiled-coil region" evidence="1">
    <location>
        <begin position="18"/>
        <end position="45"/>
    </location>
</feature>
<sequence>MTEKERLEDLLKMHCFLKERGLSIAEQAEKDIEETKKKLLTIESYGEKEVLRKKFLEEGKEATKNLQALCDLVYGDGRAKVEITVSVDADKPIFSKEEVTVIKEGLDFCKGE</sequence>